<dbReference type="Gene3D" id="3.30.70.660">
    <property type="entry name" value="Pseudouridine synthase I, catalytic domain, C-terminal subdomain"/>
    <property type="match status" value="1"/>
</dbReference>
<feature type="signal peptide" evidence="5">
    <location>
        <begin position="1"/>
        <end position="22"/>
    </location>
</feature>
<dbReference type="EMBL" id="JAMFTS010000003">
    <property type="protein sequence ID" value="KAJ4780957.1"/>
    <property type="molecule type" value="Genomic_DNA"/>
</dbReference>
<dbReference type="Proteomes" id="UP001140206">
    <property type="component" value="Chromosome 3"/>
</dbReference>
<feature type="domain" description="Pseudouridine synthase I TruA alpha/beta" evidence="6">
    <location>
        <begin position="183"/>
        <end position="292"/>
    </location>
</feature>
<dbReference type="InterPro" id="IPR020094">
    <property type="entry name" value="TruA/RsuA/RluB/E/F_N"/>
</dbReference>
<keyword evidence="8" id="KW-1185">Reference proteome</keyword>
<dbReference type="CDD" id="cd02570">
    <property type="entry name" value="PseudoU_synth_EcTruA"/>
    <property type="match status" value="1"/>
</dbReference>
<evidence type="ECO:0000256" key="4">
    <source>
        <dbReference type="RuleBase" id="RU003792"/>
    </source>
</evidence>
<keyword evidence="2 4" id="KW-0819">tRNA processing</keyword>
<evidence type="ECO:0000313" key="8">
    <source>
        <dbReference type="Proteomes" id="UP001140206"/>
    </source>
</evidence>
<dbReference type="EC" id="5.4.99.12" evidence="4"/>
<dbReference type="NCBIfam" id="TIGR00071">
    <property type="entry name" value="hisT_truA"/>
    <property type="match status" value="1"/>
</dbReference>
<dbReference type="SUPFAM" id="SSF55120">
    <property type="entry name" value="Pseudouridine synthase"/>
    <property type="match status" value="1"/>
</dbReference>
<dbReference type="PANTHER" id="PTHR11142">
    <property type="entry name" value="PSEUDOURIDYLATE SYNTHASE"/>
    <property type="match status" value="1"/>
</dbReference>
<dbReference type="Pfam" id="PF01416">
    <property type="entry name" value="PseudoU_synth_1"/>
    <property type="match status" value="2"/>
</dbReference>
<evidence type="ECO:0000259" key="6">
    <source>
        <dbReference type="Pfam" id="PF01416"/>
    </source>
</evidence>
<comment type="similarity">
    <text evidence="1 4">Belongs to the tRNA pseudouridine synthase TruA family.</text>
</comment>
<evidence type="ECO:0000313" key="7">
    <source>
        <dbReference type="EMBL" id="KAJ4780957.1"/>
    </source>
</evidence>
<comment type="caution">
    <text evidence="7">The sequence shown here is derived from an EMBL/GenBank/DDBJ whole genome shotgun (WGS) entry which is preliminary data.</text>
</comment>
<dbReference type="GO" id="GO:0031119">
    <property type="term" value="P:tRNA pseudouridine synthesis"/>
    <property type="evidence" value="ECO:0007669"/>
    <property type="project" value="TreeGrafter"/>
</dbReference>
<dbReference type="PANTHER" id="PTHR11142:SF0">
    <property type="entry name" value="TRNA PSEUDOURIDINE SYNTHASE-LIKE 1"/>
    <property type="match status" value="1"/>
</dbReference>
<evidence type="ECO:0000256" key="5">
    <source>
        <dbReference type="SAM" id="SignalP"/>
    </source>
</evidence>
<name>A0AAV8EQ75_9POAL</name>
<evidence type="ECO:0000256" key="3">
    <source>
        <dbReference type="ARBA" id="ARBA00023235"/>
    </source>
</evidence>
<feature type="domain" description="Pseudouridine synthase I TruA alpha/beta" evidence="6">
    <location>
        <begin position="42"/>
        <end position="143"/>
    </location>
</feature>
<dbReference type="GO" id="GO:0003723">
    <property type="term" value="F:RNA binding"/>
    <property type="evidence" value="ECO:0007669"/>
    <property type="project" value="InterPro"/>
</dbReference>
<reference evidence="7" key="1">
    <citation type="submission" date="2022-08" db="EMBL/GenBank/DDBJ databases">
        <authorList>
            <person name="Marques A."/>
        </authorList>
    </citation>
    <scope>NUCLEOTIDE SEQUENCE</scope>
    <source>
        <strain evidence="7">RhyPub2mFocal</strain>
        <tissue evidence="7">Leaves</tissue>
    </source>
</reference>
<keyword evidence="3 4" id="KW-0413">Isomerase</keyword>
<protein>
    <recommendedName>
        <fullName evidence="4">tRNA pseudouridine synthase</fullName>
        <ecNumber evidence="4">5.4.99.12</ecNumber>
    </recommendedName>
</protein>
<keyword evidence="5" id="KW-0732">Signal</keyword>
<comment type="catalytic activity">
    <reaction evidence="4">
        <text>uridine(38/39/40) in tRNA = pseudouridine(38/39/40) in tRNA</text>
        <dbReference type="Rhea" id="RHEA:22376"/>
        <dbReference type="Rhea" id="RHEA-COMP:10085"/>
        <dbReference type="Rhea" id="RHEA-COMP:10087"/>
        <dbReference type="ChEBI" id="CHEBI:65314"/>
        <dbReference type="ChEBI" id="CHEBI:65315"/>
        <dbReference type="EC" id="5.4.99.12"/>
    </reaction>
</comment>
<evidence type="ECO:0000256" key="2">
    <source>
        <dbReference type="ARBA" id="ARBA00022694"/>
    </source>
</evidence>
<sequence>MVFVSLCLSSHLPVCLFPPSDTSHLGDKIDGKIYTDYKWRMIVAYDGTKFKGWQYQPPPTPTIQWHIEDALIRITKLDRGDLCLVGAGRTDTGVHAFGQVAHFTTPFNYNNLDGFHSAINGILPKEIRIREISPAHPEFHARFSTMSKMYRYKIYNEPVMDPFHRLYAFHSEYRLNTEAMREAAKYFVGKHDFSSFGNVPSRNDGTPNPVKEIFRFDINESVSAILDLEVEGSGFLYRQVRNMVALLIQVGREALPPDIVPKILEARDRKELAKFSLPAPPHGLCLVSIKYDPEKINPPSGAPPASFGRMHTVSKCKLPFY</sequence>
<feature type="chain" id="PRO_5043619718" description="tRNA pseudouridine synthase" evidence="5">
    <location>
        <begin position="23"/>
        <end position="321"/>
    </location>
</feature>
<dbReference type="HAMAP" id="MF_00171">
    <property type="entry name" value="TruA"/>
    <property type="match status" value="1"/>
</dbReference>
<organism evidence="7 8">
    <name type="scientific">Rhynchospora pubera</name>
    <dbReference type="NCBI Taxonomy" id="906938"/>
    <lineage>
        <taxon>Eukaryota</taxon>
        <taxon>Viridiplantae</taxon>
        <taxon>Streptophyta</taxon>
        <taxon>Embryophyta</taxon>
        <taxon>Tracheophyta</taxon>
        <taxon>Spermatophyta</taxon>
        <taxon>Magnoliopsida</taxon>
        <taxon>Liliopsida</taxon>
        <taxon>Poales</taxon>
        <taxon>Cyperaceae</taxon>
        <taxon>Cyperoideae</taxon>
        <taxon>Rhynchosporeae</taxon>
        <taxon>Rhynchospora</taxon>
    </lineage>
</organism>
<dbReference type="GO" id="GO:0160147">
    <property type="term" value="F:tRNA pseudouridine(38-40) synthase activity"/>
    <property type="evidence" value="ECO:0007669"/>
    <property type="project" value="UniProtKB-EC"/>
</dbReference>
<proteinExistence type="inferred from homology"/>
<accession>A0AAV8EQ75</accession>
<evidence type="ECO:0000256" key="1">
    <source>
        <dbReference type="ARBA" id="ARBA00009375"/>
    </source>
</evidence>
<dbReference type="InterPro" id="IPR001406">
    <property type="entry name" value="PsdUridine_synth_TruA"/>
</dbReference>
<dbReference type="AlphaFoldDB" id="A0AAV8EQ75"/>
<dbReference type="InterPro" id="IPR020095">
    <property type="entry name" value="PsdUridine_synth_TruA_C"/>
</dbReference>
<dbReference type="InterPro" id="IPR020103">
    <property type="entry name" value="PsdUridine_synth_cat_dom_sf"/>
</dbReference>
<dbReference type="Gene3D" id="3.30.70.580">
    <property type="entry name" value="Pseudouridine synthase I, catalytic domain, N-terminal subdomain"/>
    <property type="match status" value="1"/>
</dbReference>
<gene>
    <name evidence="7" type="ORF">LUZ62_065214</name>
</gene>
<dbReference type="FunFam" id="3.30.70.580:FF:000001">
    <property type="entry name" value="tRNA pseudouridine synthase A"/>
    <property type="match status" value="1"/>
</dbReference>
<dbReference type="InterPro" id="IPR020097">
    <property type="entry name" value="PsdUridine_synth_TruA_a/b_dom"/>
</dbReference>